<keyword evidence="4" id="KW-0238">DNA-binding</keyword>
<evidence type="ECO:0000313" key="9">
    <source>
        <dbReference type="EMBL" id="KAH3772952.1"/>
    </source>
</evidence>
<dbReference type="SMART" id="SM00338">
    <property type="entry name" value="BRLZ"/>
    <property type="match status" value="1"/>
</dbReference>
<keyword evidence="10" id="KW-1185">Reference proteome</keyword>
<gene>
    <name evidence="9" type="ORF">DPMN_174299</name>
</gene>
<evidence type="ECO:0000256" key="1">
    <source>
        <dbReference type="ARBA" id="ARBA00004123"/>
    </source>
</evidence>
<evidence type="ECO:0000256" key="3">
    <source>
        <dbReference type="ARBA" id="ARBA00023015"/>
    </source>
</evidence>
<evidence type="ECO:0000256" key="5">
    <source>
        <dbReference type="ARBA" id="ARBA00023163"/>
    </source>
</evidence>
<evidence type="ECO:0000256" key="7">
    <source>
        <dbReference type="SAM" id="MobiDB-lite"/>
    </source>
</evidence>
<comment type="similarity">
    <text evidence="2">Belongs to the bZIP family. C/EBP subfamily.</text>
</comment>
<feature type="region of interest" description="Disordered" evidence="7">
    <location>
        <begin position="1"/>
        <end position="61"/>
    </location>
</feature>
<dbReference type="InterPro" id="IPR046347">
    <property type="entry name" value="bZIP_sf"/>
</dbReference>
<keyword evidence="6" id="KW-0539">Nucleus</keyword>
<dbReference type="GO" id="GO:0000981">
    <property type="term" value="F:DNA-binding transcription factor activity, RNA polymerase II-specific"/>
    <property type="evidence" value="ECO:0007669"/>
    <property type="project" value="TreeGrafter"/>
</dbReference>
<dbReference type="Gene3D" id="1.20.5.170">
    <property type="match status" value="1"/>
</dbReference>
<evidence type="ECO:0000256" key="2">
    <source>
        <dbReference type="ARBA" id="ARBA00006951"/>
    </source>
</evidence>
<protein>
    <recommendedName>
        <fullName evidence="8">BZIP domain-containing protein</fullName>
    </recommendedName>
</protein>
<dbReference type="CDD" id="cd14713">
    <property type="entry name" value="bZIP_CEBPG"/>
    <property type="match status" value="1"/>
</dbReference>
<dbReference type="GO" id="GO:0005634">
    <property type="term" value="C:nucleus"/>
    <property type="evidence" value="ECO:0007669"/>
    <property type="project" value="UniProtKB-SubCell"/>
</dbReference>
<evidence type="ECO:0000256" key="4">
    <source>
        <dbReference type="ARBA" id="ARBA00023125"/>
    </source>
</evidence>
<evidence type="ECO:0000313" key="10">
    <source>
        <dbReference type="Proteomes" id="UP000828390"/>
    </source>
</evidence>
<dbReference type="PANTHER" id="PTHR23334:SF69">
    <property type="entry name" value="CCAAT_ENHANCER-BINDING PROTEIN GAMMA"/>
    <property type="match status" value="1"/>
</dbReference>
<organism evidence="9 10">
    <name type="scientific">Dreissena polymorpha</name>
    <name type="common">Zebra mussel</name>
    <name type="synonym">Mytilus polymorpha</name>
    <dbReference type="NCBI Taxonomy" id="45954"/>
    <lineage>
        <taxon>Eukaryota</taxon>
        <taxon>Metazoa</taxon>
        <taxon>Spiralia</taxon>
        <taxon>Lophotrochozoa</taxon>
        <taxon>Mollusca</taxon>
        <taxon>Bivalvia</taxon>
        <taxon>Autobranchia</taxon>
        <taxon>Heteroconchia</taxon>
        <taxon>Euheterodonta</taxon>
        <taxon>Imparidentia</taxon>
        <taxon>Neoheterodontei</taxon>
        <taxon>Myida</taxon>
        <taxon>Dreissenoidea</taxon>
        <taxon>Dreissenidae</taxon>
        <taxon>Dreissena</taxon>
    </lineage>
</organism>
<comment type="subcellular location">
    <subcellularLocation>
        <location evidence="1">Nucleus</location>
    </subcellularLocation>
</comment>
<dbReference type="InterPro" id="IPR031106">
    <property type="entry name" value="C/EBP"/>
</dbReference>
<dbReference type="InterPro" id="IPR004827">
    <property type="entry name" value="bZIP"/>
</dbReference>
<dbReference type="AlphaFoldDB" id="A0A9D4E773"/>
<comment type="caution">
    <text evidence="9">The sequence shown here is derived from an EMBL/GenBank/DDBJ whole genome shotgun (WGS) entry which is preliminary data.</text>
</comment>
<dbReference type="GO" id="GO:0000978">
    <property type="term" value="F:RNA polymerase II cis-regulatory region sequence-specific DNA binding"/>
    <property type="evidence" value="ECO:0007669"/>
    <property type="project" value="TreeGrafter"/>
</dbReference>
<sequence>MKMPMKKSLPLSESSDDSDAHSHKEKRQKMSKDGDEYMARRERNNIAVRKSREKSRAKAKETVEQVNKLRRENEMLEQKVTILSKELSVLKDLFLAHAGNVTEIGSHPSPPATTVTIQVSSSPHDHQYSSLKPGN</sequence>
<dbReference type="Pfam" id="PF07716">
    <property type="entry name" value="bZIP_2"/>
    <property type="match status" value="1"/>
</dbReference>
<dbReference type="GO" id="GO:0006351">
    <property type="term" value="P:DNA-templated transcription"/>
    <property type="evidence" value="ECO:0007669"/>
    <property type="project" value="InterPro"/>
</dbReference>
<keyword evidence="5" id="KW-0804">Transcription</keyword>
<evidence type="ECO:0000256" key="6">
    <source>
        <dbReference type="ARBA" id="ARBA00023242"/>
    </source>
</evidence>
<dbReference type="SUPFAM" id="SSF57959">
    <property type="entry name" value="Leucine zipper domain"/>
    <property type="match status" value="1"/>
</dbReference>
<feature type="region of interest" description="Disordered" evidence="7">
    <location>
        <begin position="104"/>
        <end position="135"/>
    </location>
</feature>
<dbReference type="PANTHER" id="PTHR23334">
    <property type="entry name" value="CCAAT/ENHANCER BINDING PROTEIN"/>
    <property type="match status" value="1"/>
</dbReference>
<dbReference type="Proteomes" id="UP000828390">
    <property type="component" value="Unassembled WGS sequence"/>
</dbReference>
<dbReference type="PROSITE" id="PS50217">
    <property type="entry name" value="BZIP"/>
    <property type="match status" value="1"/>
</dbReference>
<feature type="compositionally biased region" description="Basic and acidic residues" evidence="7">
    <location>
        <begin position="18"/>
        <end position="44"/>
    </location>
</feature>
<reference evidence="9" key="1">
    <citation type="journal article" date="2019" name="bioRxiv">
        <title>The Genome of the Zebra Mussel, Dreissena polymorpha: A Resource for Invasive Species Research.</title>
        <authorList>
            <person name="McCartney M.A."/>
            <person name="Auch B."/>
            <person name="Kono T."/>
            <person name="Mallez S."/>
            <person name="Zhang Y."/>
            <person name="Obille A."/>
            <person name="Becker A."/>
            <person name="Abrahante J.E."/>
            <person name="Garbe J."/>
            <person name="Badalamenti J.P."/>
            <person name="Herman A."/>
            <person name="Mangelson H."/>
            <person name="Liachko I."/>
            <person name="Sullivan S."/>
            <person name="Sone E.D."/>
            <person name="Koren S."/>
            <person name="Silverstein K.A.T."/>
            <person name="Beckman K.B."/>
            <person name="Gohl D.M."/>
        </authorList>
    </citation>
    <scope>NUCLEOTIDE SEQUENCE</scope>
    <source>
        <strain evidence="9">Duluth1</strain>
        <tissue evidence="9">Whole animal</tissue>
    </source>
</reference>
<feature type="domain" description="BZIP" evidence="8">
    <location>
        <begin position="34"/>
        <end position="97"/>
    </location>
</feature>
<feature type="compositionally biased region" description="Polar residues" evidence="7">
    <location>
        <begin position="112"/>
        <end position="135"/>
    </location>
</feature>
<accession>A0A9D4E773</accession>
<dbReference type="EMBL" id="JAIWYP010000009">
    <property type="protein sequence ID" value="KAH3772952.1"/>
    <property type="molecule type" value="Genomic_DNA"/>
</dbReference>
<keyword evidence="3" id="KW-0805">Transcription regulation</keyword>
<name>A0A9D4E773_DREPO</name>
<reference evidence="9" key="2">
    <citation type="submission" date="2020-11" db="EMBL/GenBank/DDBJ databases">
        <authorList>
            <person name="McCartney M.A."/>
            <person name="Auch B."/>
            <person name="Kono T."/>
            <person name="Mallez S."/>
            <person name="Becker A."/>
            <person name="Gohl D.M."/>
            <person name="Silverstein K.A.T."/>
            <person name="Koren S."/>
            <person name="Bechman K.B."/>
            <person name="Herman A."/>
            <person name="Abrahante J.E."/>
            <person name="Garbe J."/>
        </authorList>
    </citation>
    <scope>NUCLEOTIDE SEQUENCE</scope>
    <source>
        <strain evidence="9">Duluth1</strain>
        <tissue evidence="9">Whole animal</tissue>
    </source>
</reference>
<dbReference type="OrthoDB" id="10039716at2759"/>
<proteinExistence type="inferred from homology"/>
<evidence type="ECO:0000259" key="8">
    <source>
        <dbReference type="PROSITE" id="PS50217"/>
    </source>
</evidence>